<protein>
    <submittedName>
        <fullName evidence="1">Uncharacterized protein</fullName>
    </submittedName>
</protein>
<dbReference type="EMBL" id="AP022609">
    <property type="protein sequence ID" value="BBZ21840.1"/>
    <property type="molecule type" value="Genomic_DNA"/>
</dbReference>
<dbReference type="AlphaFoldDB" id="A0A7I7WXH9"/>
<dbReference type="KEGG" id="mhib:MHIB_02580"/>
<keyword evidence="2" id="KW-1185">Reference proteome</keyword>
<sequence>MVVMLPSRGVSTEIRSGNSMVIRSVRGHHAPSIPPPSSRATVTRTGRAWRVLPTGAIIAAAPTGADGIR</sequence>
<dbReference type="Proteomes" id="UP000467260">
    <property type="component" value="Chromosome"/>
</dbReference>
<evidence type="ECO:0000313" key="1">
    <source>
        <dbReference type="EMBL" id="BBZ21840.1"/>
    </source>
</evidence>
<reference evidence="1 2" key="1">
    <citation type="journal article" date="2019" name="Emerg. Microbes Infect.">
        <title>Comprehensive subspecies identification of 175 nontuberculous mycobacteria species based on 7547 genomic profiles.</title>
        <authorList>
            <person name="Matsumoto Y."/>
            <person name="Kinjo T."/>
            <person name="Motooka D."/>
            <person name="Nabeya D."/>
            <person name="Jung N."/>
            <person name="Uechi K."/>
            <person name="Horii T."/>
            <person name="Iida T."/>
            <person name="Fujita J."/>
            <person name="Nakamura S."/>
        </authorList>
    </citation>
    <scope>NUCLEOTIDE SEQUENCE [LARGE SCALE GENOMIC DNA]</scope>
    <source>
        <strain evidence="1 2">JCM 13571</strain>
    </source>
</reference>
<evidence type="ECO:0000313" key="2">
    <source>
        <dbReference type="Proteomes" id="UP000467260"/>
    </source>
</evidence>
<accession>A0A7I7WXH9</accession>
<organism evidence="1 2">
    <name type="scientific">Mycolicibacter hiberniae</name>
    <dbReference type="NCBI Taxonomy" id="29314"/>
    <lineage>
        <taxon>Bacteria</taxon>
        <taxon>Bacillati</taxon>
        <taxon>Actinomycetota</taxon>
        <taxon>Actinomycetes</taxon>
        <taxon>Mycobacteriales</taxon>
        <taxon>Mycobacteriaceae</taxon>
        <taxon>Mycolicibacter</taxon>
    </lineage>
</organism>
<proteinExistence type="predicted"/>
<name>A0A7I7WXH9_9MYCO</name>
<gene>
    <name evidence="1" type="ORF">MHIB_02580</name>
</gene>